<evidence type="ECO:0000313" key="2">
    <source>
        <dbReference type="EMBL" id="KAG5638631.1"/>
    </source>
</evidence>
<accession>A0A9P7FWU6</accession>
<reference evidence="2" key="1">
    <citation type="submission" date="2021-02" db="EMBL/GenBank/DDBJ databases">
        <authorList>
            <person name="Nieuwenhuis M."/>
            <person name="Van De Peppel L.J.J."/>
        </authorList>
    </citation>
    <scope>NUCLEOTIDE SEQUENCE</scope>
    <source>
        <strain evidence="2">D49</strain>
    </source>
</reference>
<name>A0A9P7FWU6_9AGAR</name>
<dbReference type="EMBL" id="JABCKI010005752">
    <property type="protein sequence ID" value="KAG5638631.1"/>
    <property type="molecule type" value="Genomic_DNA"/>
</dbReference>
<sequence>MDQFKKMRSKLFKRSSKPKQHRDPELRHSRSLPLRNSNDTGDSYQRTRPIYRSQLQFSDVQQVFDISPEKPAIYDNPHGGWHQSCNDNEYDELSDTEGPYRHEIYPVIDKAIVYKFPLPPMKTPLPKGAGVPKRPARPPTLDLVGYQFEEADLLPDMDPIVKAKLDAMARKEALPEQAIRARAGPPLTRSASSASRYTPPLQVRRNGNVGHGAPSSLSVHDSAGIYRNPLASNSTRSLDPNASLATSRPGLASAAYPGSHLMYNHAVAMHSLRSLGANARYHAALADGNDSDSDSVYSDSANPVDPNGPTTVRRRNASFASSRSALSARRNAHEPPPKAAVPAPPTAHRHQSLGPNHPAVARAVNGPGGMKVVFPGAERLGLDAKPSSVMRAQHEMGVAARNTRPNCGAATVSGVTGRGARTMRH</sequence>
<comment type="caution">
    <text evidence="2">The sequence shown here is derived from an EMBL/GenBank/DDBJ whole genome shotgun (WGS) entry which is preliminary data.</text>
</comment>
<reference evidence="2" key="2">
    <citation type="submission" date="2021-10" db="EMBL/GenBank/DDBJ databases">
        <title>Phylogenomics reveals ancestral predisposition of the termite-cultivated fungus Termitomyces towards a domesticated lifestyle.</title>
        <authorList>
            <person name="Auxier B."/>
            <person name="Grum-Grzhimaylo A."/>
            <person name="Cardenas M.E."/>
            <person name="Lodge J.D."/>
            <person name="Laessoe T."/>
            <person name="Pedersen O."/>
            <person name="Smith M.E."/>
            <person name="Kuyper T.W."/>
            <person name="Franco-Molano E.A."/>
            <person name="Baroni T.J."/>
            <person name="Aanen D.K."/>
        </authorList>
    </citation>
    <scope>NUCLEOTIDE SEQUENCE</scope>
    <source>
        <strain evidence="2">D49</strain>
    </source>
</reference>
<organism evidence="2 3">
    <name type="scientific">Sphagnurus paluster</name>
    <dbReference type="NCBI Taxonomy" id="117069"/>
    <lineage>
        <taxon>Eukaryota</taxon>
        <taxon>Fungi</taxon>
        <taxon>Dikarya</taxon>
        <taxon>Basidiomycota</taxon>
        <taxon>Agaricomycotina</taxon>
        <taxon>Agaricomycetes</taxon>
        <taxon>Agaricomycetidae</taxon>
        <taxon>Agaricales</taxon>
        <taxon>Tricholomatineae</taxon>
        <taxon>Lyophyllaceae</taxon>
        <taxon>Sphagnurus</taxon>
    </lineage>
</organism>
<feature type="region of interest" description="Disordered" evidence="1">
    <location>
        <begin position="288"/>
        <end position="353"/>
    </location>
</feature>
<feature type="region of interest" description="Disordered" evidence="1">
    <location>
        <begin position="184"/>
        <end position="249"/>
    </location>
</feature>
<dbReference type="OrthoDB" id="3063464at2759"/>
<feature type="compositionally biased region" description="Low complexity" evidence="1">
    <location>
        <begin position="317"/>
        <end position="329"/>
    </location>
</feature>
<dbReference type="Proteomes" id="UP000717328">
    <property type="component" value="Unassembled WGS sequence"/>
</dbReference>
<feature type="region of interest" description="Disordered" evidence="1">
    <location>
        <begin position="1"/>
        <end position="47"/>
    </location>
</feature>
<feature type="compositionally biased region" description="Polar residues" evidence="1">
    <location>
        <begin position="230"/>
        <end position="246"/>
    </location>
</feature>
<evidence type="ECO:0000256" key="1">
    <source>
        <dbReference type="SAM" id="MobiDB-lite"/>
    </source>
</evidence>
<gene>
    <name evidence="2" type="ORF">H0H81_011350</name>
</gene>
<protein>
    <submittedName>
        <fullName evidence="2">Uncharacterized protein</fullName>
    </submittedName>
</protein>
<feature type="compositionally biased region" description="Polar residues" evidence="1">
    <location>
        <begin position="34"/>
        <end position="46"/>
    </location>
</feature>
<evidence type="ECO:0000313" key="3">
    <source>
        <dbReference type="Proteomes" id="UP000717328"/>
    </source>
</evidence>
<feature type="compositionally biased region" description="Basic residues" evidence="1">
    <location>
        <begin position="1"/>
        <end position="20"/>
    </location>
</feature>
<keyword evidence="3" id="KW-1185">Reference proteome</keyword>
<proteinExistence type="predicted"/>
<dbReference type="AlphaFoldDB" id="A0A9P7FWU6"/>